<protein>
    <submittedName>
        <fullName evidence="2">Uncharacterized protein</fullName>
    </submittedName>
</protein>
<sequence length="120" mass="13038">MFLSIFRHPNHPCSYFGLAKQALFKCFGLDSSSESSVSRQRSITAAILLGDFHDSSVAEEASLAVEKVPGYAAITRNMGARRKSSICLIHAAYAADCAVISFWLFSPHALLKGLQLSLTD</sequence>
<evidence type="ECO:0000313" key="2">
    <source>
        <dbReference type="EMBL" id="KAG6399703.1"/>
    </source>
</evidence>
<dbReference type="AlphaFoldDB" id="A0A8X8ZCM0"/>
<dbReference type="EMBL" id="PNBA02000015">
    <property type="protein sequence ID" value="KAG6399703.1"/>
    <property type="molecule type" value="Genomic_DNA"/>
</dbReference>
<evidence type="ECO:0000256" key="1">
    <source>
        <dbReference type="SAM" id="Phobius"/>
    </source>
</evidence>
<reference evidence="2" key="2">
    <citation type="submission" date="2020-08" db="EMBL/GenBank/DDBJ databases">
        <title>Plant Genome Project.</title>
        <authorList>
            <person name="Zhang R.-G."/>
        </authorList>
    </citation>
    <scope>NUCLEOTIDE SEQUENCE</scope>
    <source>
        <strain evidence="2">Huo1</strain>
        <tissue evidence="2">Leaf</tissue>
    </source>
</reference>
<organism evidence="2">
    <name type="scientific">Salvia splendens</name>
    <name type="common">Scarlet sage</name>
    <dbReference type="NCBI Taxonomy" id="180675"/>
    <lineage>
        <taxon>Eukaryota</taxon>
        <taxon>Viridiplantae</taxon>
        <taxon>Streptophyta</taxon>
        <taxon>Embryophyta</taxon>
        <taxon>Tracheophyta</taxon>
        <taxon>Spermatophyta</taxon>
        <taxon>Magnoliopsida</taxon>
        <taxon>eudicotyledons</taxon>
        <taxon>Gunneridae</taxon>
        <taxon>Pentapetalae</taxon>
        <taxon>asterids</taxon>
        <taxon>lamiids</taxon>
        <taxon>Lamiales</taxon>
        <taxon>Lamiaceae</taxon>
        <taxon>Nepetoideae</taxon>
        <taxon>Mentheae</taxon>
        <taxon>Salviinae</taxon>
        <taxon>Salvia</taxon>
        <taxon>Salvia subgen. Calosphace</taxon>
        <taxon>core Calosphace</taxon>
    </lineage>
</organism>
<feature type="transmembrane region" description="Helical" evidence="1">
    <location>
        <begin position="86"/>
        <end position="105"/>
    </location>
</feature>
<keyword evidence="1" id="KW-0472">Membrane</keyword>
<comment type="caution">
    <text evidence="2">The sequence shown here is derived from an EMBL/GenBank/DDBJ whole genome shotgun (WGS) entry which is preliminary data.</text>
</comment>
<gene>
    <name evidence="2" type="ORF">SASPL_141184</name>
</gene>
<keyword evidence="1" id="KW-0812">Transmembrane</keyword>
<reference evidence="2" key="1">
    <citation type="submission" date="2018-01" db="EMBL/GenBank/DDBJ databases">
        <authorList>
            <person name="Mao J.F."/>
        </authorList>
    </citation>
    <scope>NUCLEOTIDE SEQUENCE</scope>
    <source>
        <strain evidence="2">Huo1</strain>
        <tissue evidence="2">Leaf</tissue>
    </source>
</reference>
<name>A0A8X8ZCM0_SALSN</name>
<proteinExistence type="predicted"/>
<keyword evidence="3" id="KW-1185">Reference proteome</keyword>
<dbReference type="Proteomes" id="UP000298416">
    <property type="component" value="Unassembled WGS sequence"/>
</dbReference>
<evidence type="ECO:0000313" key="3">
    <source>
        <dbReference type="Proteomes" id="UP000298416"/>
    </source>
</evidence>
<accession>A0A8X8ZCM0</accession>
<keyword evidence="1" id="KW-1133">Transmembrane helix</keyword>